<organism evidence="2">
    <name type="scientific">Brassica oleracea</name>
    <name type="common">Wild cabbage</name>
    <dbReference type="NCBI Taxonomy" id="3712"/>
    <lineage>
        <taxon>Eukaryota</taxon>
        <taxon>Viridiplantae</taxon>
        <taxon>Streptophyta</taxon>
        <taxon>Embryophyta</taxon>
        <taxon>Tracheophyta</taxon>
        <taxon>Spermatophyta</taxon>
        <taxon>Magnoliopsida</taxon>
        <taxon>eudicotyledons</taxon>
        <taxon>Gunneridae</taxon>
        <taxon>Pentapetalae</taxon>
        <taxon>rosids</taxon>
        <taxon>malvids</taxon>
        <taxon>Brassicales</taxon>
        <taxon>Brassicaceae</taxon>
        <taxon>Brassiceae</taxon>
        <taxon>Brassica</taxon>
    </lineage>
</organism>
<dbReference type="AlphaFoldDB" id="A0A3P6D8A4"/>
<feature type="region of interest" description="Disordered" evidence="1">
    <location>
        <begin position="103"/>
        <end position="142"/>
    </location>
</feature>
<protein>
    <submittedName>
        <fullName evidence="2">Uncharacterized protein</fullName>
    </submittedName>
</protein>
<name>A0A3P6D8A4_BRAOL</name>
<sequence length="142" mass="16217">GYSSSSKFFFFPASSQKVYNRNIYLFVHPVTASNSIYKYRPSLPFTAHLKQFSQTYDLLEATYSDGEFSLQGSTLQGNIISFQRTVQDYMFLDTLDSYRKEMAEVQKKQQPKKGSRGKGLKKDGTAFDSLNDETPTSFLKIV</sequence>
<feature type="compositionally biased region" description="Polar residues" evidence="1">
    <location>
        <begin position="132"/>
        <end position="142"/>
    </location>
</feature>
<reference evidence="2" key="1">
    <citation type="submission" date="2018-11" db="EMBL/GenBank/DDBJ databases">
        <authorList>
            <consortium name="Genoscope - CEA"/>
            <person name="William W."/>
        </authorList>
    </citation>
    <scope>NUCLEOTIDE SEQUENCE</scope>
</reference>
<feature type="non-terminal residue" evidence="2">
    <location>
        <position position="1"/>
    </location>
</feature>
<proteinExistence type="predicted"/>
<gene>
    <name evidence="2" type="ORF">BOLC2T12320H</name>
</gene>
<dbReference type="EMBL" id="LR031874">
    <property type="protein sequence ID" value="VDD27323.1"/>
    <property type="molecule type" value="Genomic_DNA"/>
</dbReference>
<feature type="compositionally biased region" description="Basic residues" evidence="1">
    <location>
        <begin position="109"/>
        <end position="119"/>
    </location>
</feature>
<evidence type="ECO:0000313" key="2">
    <source>
        <dbReference type="EMBL" id="VDD27323.1"/>
    </source>
</evidence>
<evidence type="ECO:0000256" key="1">
    <source>
        <dbReference type="SAM" id="MobiDB-lite"/>
    </source>
</evidence>
<accession>A0A3P6D8A4</accession>